<dbReference type="KEGG" id="caul:KCG34_15190"/>
<dbReference type="NCBIfam" id="TIGR01575">
    <property type="entry name" value="rimI"/>
    <property type="match status" value="1"/>
</dbReference>
<dbReference type="InterPro" id="IPR000182">
    <property type="entry name" value="GNAT_dom"/>
</dbReference>
<dbReference type="Gene3D" id="3.40.630.30">
    <property type="match status" value="1"/>
</dbReference>
<dbReference type="PROSITE" id="PS51186">
    <property type="entry name" value="GNAT"/>
    <property type="match status" value="1"/>
</dbReference>
<dbReference type="GO" id="GO:0005737">
    <property type="term" value="C:cytoplasm"/>
    <property type="evidence" value="ECO:0007669"/>
    <property type="project" value="UniProtKB-SubCell"/>
</dbReference>
<comment type="similarity">
    <text evidence="3">Belongs to the acetyltransferase family. RimI subfamily.</text>
</comment>
<dbReference type="Pfam" id="PF00583">
    <property type="entry name" value="Acetyltransf_1"/>
    <property type="match status" value="1"/>
</dbReference>
<protein>
    <recommendedName>
        <fullName evidence="3">[Ribosomal protein bS18]-alanine N-acetyltransferase</fullName>
        <ecNumber evidence="3">2.3.1.266</ecNumber>
    </recommendedName>
</protein>
<organism evidence="5 6">
    <name type="scientific">Phenylobacterium montanum</name>
    <dbReference type="NCBI Taxonomy" id="2823693"/>
    <lineage>
        <taxon>Bacteria</taxon>
        <taxon>Pseudomonadati</taxon>
        <taxon>Pseudomonadota</taxon>
        <taxon>Alphaproteobacteria</taxon>
        <taxon>Caulobacterales</taxon>
        <taxon>Caulobacteraceae</taxon>
        <taxon>Phenylobacterium</taxon>
    </lineage>
</organism>
<dbReference type="CDD" id="cd04301">
    <property type="entry name" value="NAT_SF"/>
    <property type="match status" value="1"/>
</dbReference>
<reference evidence="5" key="1">
    <citation type="submission" date="2021-04" db="EMBL/GenBank/DDBJ databases">
        <title>The complete genome sequence of Caulobacter sp. S6.</title>
        <authorList>
            <person name="Tang Y."/>
            <person name="Ouyang W."/>
            <person name="Liu Q."/>
            <person name="Huang B."/>
            <person name="Guo Z."/>
            <person name="Lei P."/>
        </authorList>
    </citation>
    <scope>NUCLEOTIDE SEQUENCE</scope>
    <source>
        <strain evidence="5">S6</strain>
    </source>
</reference>
<comment type="subcellular location">
    <subcellularLocation>
        <location evidence="3">Cytoplasm</location>
    </subcellularLocation>
</comment>
<comment type="function">
    <text evidence="3">Acetylates the N-terminal alanine of ribosomal protein bS18.</text>
</comment>
<evidence type="ECO:0000256" key="3">
    <source>
        <dbReference type="RuleBase" id="RU363094"/>
    </source>
</evidence>
<keyword evidence="5" id="KW-0689">Ribosomal protein</keyword>
<gene>
    <name evidence="5" type="primary">rimI</name>
    <name evidence="5" type="ORF">KCG34_15190</name>
</gene>
<keyword evidence="5" id="KW-0687">Ribonucleoprotein</keyword>
<feature type="domain" description="N-acetyltransferase" evidence="4">
    <location>
        <begin position="1"/>
        <end position="149"/>
    </location>
</feature>
<keyword evidence="2" id="KW-0012">Acyltransferase</keyword>
<name>A0A975FW99_9CAUL</name>
<evidence type="ECO:0000313" key="6">
    <source>
        <dbReference type="Proteomes" id="UP000676409"/>
    </source>
</evidence>
<dbReference type="GO" id="GO:0008999">
    <property type="term" value="F:protein-N-terminal-alanine acetyltransferase activity"/>
    <property type="evidence" value="ECO:0007669"/>
    <property type="project" value="UniProtKB-EC"/>
</dbReference>
<keyword evidence="3" id="KW-0963">Cytoplasm</keyword>
<sequence length="152" mass="15561">MTLRPALPEDTPALAALHAASFVAPWGAQEIADLLAGPGGFGLVIEAANGSPAGFILCRVVVGEAEVLTLAVAPETRGQGLGRVLMQAALGLARTAGAETMFLEVAADNAPALALYRGLGFERIGLRPGYYAHGGRGPIDALVYRLSLNAPT</sequence>
<keyword evidence="1" id="KW-0808">Transferase</keyword>
<dbReference type="InterPro" id="IPR050832">
    <property type="entry name" value="Bact_Acetyltransf"/>
</dbReference>
<evidence type="ECO:0000256" key="1">
    <source>
        <dbReference type="ARBA" id="ARBA00022679"/>
    </source>
</evidence>
<evidence type="ECO:0000256" key="2">
    <source>
        <dbReference type="ARBA" id="ARBA00023315"/>
    </source>
</evidence>
<comment type="catalytic activity">
    <reaction evidence="3">
        <text>N-terminal L-alanyl-[ribosomal protein bS18] + acetyl-CoA = N-terminal N(alpha)-acetyl-L-alanyl-[ribosomal protein bS18] + CoA + H(+)</text>
        <dbReference type="Rhea" id="RHEA:43756"/>
        <dbReference type="Rhea" id="RHEA-COMP:10676"/>
        <dbReference type="Rhea" id="RHEA-COMP:10677"/>
        <dbReference type="ChEBI" id="CHEBI:15378"/>
        <dbReference type="ChEBI" id="CHEBI:57287"/>
        <dbReference type="ChEBI" id="CHEBI:57288"/>
        <dbReference type="ChEBI" id="CHEBI:64718"/>
        <dbReference type="ChEBI" id="CHEBI:83683"/>
        <dbReference type="EC" id="2.3.1.266"/>
    </reaction>
</comment>
<dbReference type="InterPro" id="IPR016181">
    <property type="entry name" value="Acyl_CoA_acyltransferase"/>
</dbReference>
<dbReference type="GO" id="GO:0005840">
    <property type="term" value="C:ribosome"/>
    <property type="evidence" value="ECO:0007669"/>
    <property type="project" value="UniProtKB-KW"/>
</dbReference>
<keyword evidence="6" id="KW-1185">Reference proteome</keyword>
<accession>A0A975FW99</accession>
<dbReference type="AlphaFoldDB" id="A0A975FW99"/>
<dbReference type="PANTHER" id="PTHR43877">
    <property type="entry name" value="AMINOALKYLPHOSPHONATE N-ACETYLTRANSFERASE-RELATED-RELATED"/>
    <property type="match status" value="1"/>
</dbReference>
<dbReference type="PANTHER" id="PTHR43877:SF2">
    <property type="entry name" value="AMINOALKYLPHOSPHONATE N-ACETYLTRANSFERASE-RELATED"/>
    <property type="match status" value="1"/>
</dbReference>
<dbReference type="EC" id="2.3.1.266" evidence="3"/>
<evidence type="ECO:0000313" key="5">
    <source>
        <dbReference type="EMBL" id="QUD86434.1"/>
    </source>
</evidence>
<dbReference type="Proteomes" id="UP000676409">
    <property type="component" value="Chromosome"/>
</dbReference>
<dbReference type="EMBL" id="CP073078">
    <property type="protein sequence ID" value="QUD86434.1"/>
    <property type="molecule type" value="Genomic_DNA"/>
</dbReference>
<dbReference type="SUPFAM" id="SSF55729">
    <property type="entry name" value="Acyl-CoA N-acyltransferases (Nat)"/>
    <property type="match status" value="1"/>
</dbReference>
<evidence type="ECO:0000259" key="4">
    <source>
        <dbReference type="PROSITE" id="PS51186"/>
    </source>
</evidence>
<dbReference type="RefSeq" id="WP_211936486.1">
    <property type="nucleotide sequence ID" value="NZ_CP073078.1"/>
</dbReference>
<proteinExistence type="inferred from homology"/>
<dbReference type="InterPro" id="IPR006464">
    <property type="entry name" value="AcTrfase_RimI/Ard1"/>
</dbReference>